<evidence type="ECO:0000256" key="4">
    <source>
        <dbReference type="SAM" id="MobiDB-lite"/>
    </source>
</evidence>
<evidence type="ECO:0000259" key="6">
    <source>
        <dbReference type="SMART" id="SM01383"/>
    </source>
</evidence>
<comment type="similarity">
    <text evidence="1">Belongs to the universal ribosomal protein uL2 family.</text>
</comment>
<evidence type="ECO:0000256" key="2">
    <source>
        <dbReference type="ARBA" id="ARBA00022980"/>
    </source>
</evidence>
<evidence type="ECO:0000256" key="1">
    <source>
        <dbReference type="ARBA" id="ARBA00005636"/>
    </source>
</evidence>
<dbReference type="InterPro" id="IPR005880">
    <property type="entry name" value="Ribosomal_uL2_bac/org-type"/>
</dbReference>
<organism evidence="7">
    <name type="scientific">Acanthamoeba castellanii</name>
    <name type="common">Amoeba</name>
    <dbReference type="NCBI Taxonomy" id="5755"/>
    <lineage>
        <taxon>Eukaryota</taxon>
        <taxon>Amoebozoa</taxon>
        <taxon>Discosea</taxon>
        <taxon>Longamoebia</taxon>
        <taxon>Centramoebida</taxon>
        <taxon>Acanthamoebidae</taxon>
        <taxon>Acanthamoeba</taxon>
    </lineage>
</organism>
<feature type="domain" description="Large ribosomal subunit protein uL2 C-terminal" evidence="5">
    <location>
        <begin position="105"/>
        <end position="233"/>
    </location>
</feature>
<keyword evidence="3" id="KW-0687">Ribonucleoprotein</keyword>
<dbReference type="PANTHER" id="PTHR13691:SF5">
    <property type="entry name" value="LARGE RIBOSOMAL SUBUNIT PROTEIN UL2M"/>
    <property type="match status" value="1"/>
</dbReference>
<sequence length="253" mass="28501">MSILLWKNRPIKNLIFGLKRISGRNNQGRITRYHRGGGTKKMGRLIDYKRYIWNIFGFVHRIEYDPKRNSLIALVVYSNGIMSYILSPEGLLIGDCIFAKENIVLKPGNSTYLHKIPIGVRINSVELNENKGAQFIRAAGSYATIVSKFEDIIILKLKSGELRRVNSNCTATIGSISNFQYIYRNFRKAGFYRLKGWLPIVRGVAMNPVDHPHGGGQGKTSGGRPSVTPYGVITKGKPTRKNTSVFIIKKRKS</sequence>
<accession>A0A0K1HP68</accession>
<keyword evidence="7" id="KW-0496">Mitochondrion</keyword>
<dbReference type="InterPro" id="IPR022671">
    <property type="entry name" value="Ribosomal_uL2_CS"/>
</dbReference>
<dbReference type="InterPro" id="IPR014726">
    <property type="entry name" value="Ribosomal_uL2_dom3"/>
</dbReference>
<dbReference type="GO" id="GO:0005762">
    <property type="term" value="C:mitochondrial large ribosomal subunit"/>
    <property type="evidence" value="ECO:0007669"/>
    <property type="project" value="TreeGrafter"/>
</dbReference>
<proteinExistence type="inferred from homology"/>
<dbReference type="InterPro" id="IPR014722">
    <property type="entry name" value="Rib_uL2_dom2"/>
</dbReference>
<reference evidence="7" key="1">
    <citation type="journal article" date="2015" name="J. Eukaryot. Microbiol.">
        <title>Uncovering Cryptic Diversity in Two Amoebozoan Species Using Complete Mitochondrial Genome Sequences.</title>
        <authorList>
            <person name="Fucikova K."/>
            <person name="Lahr D.J."/>
        </authorList>
    </citation>
    <scope>NUCLEOTIDE SEQUENCE</scope>
    <source>
        <strain evidence="7">BCP-EM3VF21-1</strain>
    </source>
</reference>
<dbReference type="Pfam" id="PF03947">
    <property type="entry name" value="Ribosomal_L2_C"/>
    <property type="match status" value="1"/>
</dbReference>
<geneLocation type="mitochondrion" evidence="7"/>
<dbReference type="GO" id="GO:0032543">
    <property type="term" value="P:mitochondrial translation"/>
    <property type="evidence" value="ECO:0007669"/>
    <property type="project" value="TreeGrafter"/>
</dbReference>
<dbReference type="SMART" id="SM01383">
    <property type="entry name" value="Ribosomal_L2"/>
    <property type="match status" value="1"/>
</dbReference>
<gene>
    <name evidence="7" type="primary">rpl2</name>
    <name evidence="7" type="ORF">AB845_34</name>
</gene>
<dbReference type="InterPro" id="IPR022666">
    <property type="entry name" value="Ribosomal_uL2_RNA-bd_dom"/>
</dbReference>
<dbReference type="AlphaFoldDB" id="A0A0K1HP68"/>
<keyword evidence="2 7" id="KW-0689">Ribosomal protein</keyword>
<dbReference type="SUPFAM" id="SSF50249">
    <property type="entry name" value="Nucleic acid-binding proteins"/>
    <property type="match status" value="1"/>
</dbReference>
<evidence type="ECO:0000313" key="7">
    <source>
        <dbReference type="EMBL" id="AKT93996.1"/>
    </source>
</evidence>
<dbReference type="EMBL" id="KT185628">
    <property type="protein sequence ID" value="AKT93996.1"/>
    <property type="molecule type" value="Genomic_DNA"/>
</dbReference>
<dbReference type="NCBIfam" id="TIGR01171">
    <property type="entry name" value="rplB_bact"/>
    <property type="match status" value="1"/>
</dbReference>
<feature type="region of interest" description="Disordered" evidence="4">
    <location>
        <begin position="209"/>
        <end position="234"/>
    </location>
</feature>
<dbReference type="GO" id="GO:0003723">
    <property type="term" value="F:RNA binding"/>
    <property type="evidence" value="ECO:0007669"/>
    <property type="project" value="InterPro"/>
</dbReference>
<evidence type="ECO:0000256" key="3">
    <source>
        <dbReference type="ARBA" id="ARBA00023274"/>
    </source>
</evidence>
<dbReference type="Pfam" id="PF00181">
    <property type="entry name" value="Ribosomal_L2_N"/>
    <property type="match status" value="1"/>
</dbReference>
<dbReference type="InterPro" id="IPR012340">
    <property type="entry name" value="NA-bd_OB-fold"/>
</dbReference>
<dbReference type="FunFam" id="4.10.950.10:FF:000001">
    <property type="entry name" value="50S ribosomal protein L2"/>
    <property type="match status" value="1"/>
</dbReference>
<dbReference type="InterPro" id="IPR002171">
    <property type="entry name" value="Ribosomal_uL2"/>
</dbReference>
<dbReference type="Gene3D" id="2.40.50.140">
    <property type="entry name" value="Nucleic acid-binding proteins"/>
    <property type="match status" value="1"/>
</dbReference>
<dbReference type="SUPFAM" id="SSF50104">
    <property type="entry name" value="Translation proteins SH3-like domain"/>
    <property type="match status" value="1"/>
</dbReference>
<dbReference type="Gene3D" id="4.10.950.10">
    <property type="entry name" value="Ribosomal protein L2, domain 3"/>
    <property type="match status" value="1"/>
</dbReference>
<dbReference type="InterPro" id="IPR022669">
    <property type="entry name" value="Ribosomal_uL2_C"/>
</dbReference>
<feature type="domain" description="Large ribosomal subunit protein uL2 RNA-binding" evidence="6">
    <location>
        <begin position="23"/>
        <end position="99"/>
    </location>
</feature>
<protein>
    <submittedName>
        <fullName evidence="7">Ribosomal protein L2</fullName>
    </submittedName>
</protein>
<dbReference type="PANTHER" id="PTHR13691">
    <property type="entry name" value="RIBOSOMAL PROTEIN L2"/>
    <property type="match status" value="1"/>
</dbReference>
<dbReference type="SMART" id="SM01382">
    <property type="entry name" value="Ribosomal_L2_C"/>
    <property type="match status" value="1"/>
</dbReference>
<dbReference type="GO" id="GO:0016740">
    <property type="term" value="F:transferase activity"/>
    <property type="evidence" value="ECO:0007669"/>
    <property type="project" value="InterPro"/>
</dbReference>
<evidence type="ECO:0000259" key="5">
    <source>
        <dbReference type="SMART" id="SM01382"/>
    </source>
</evidence>
<dbReference type="GO" id="GO:0003735">
    <property type="term" value="F:structural constituent of ribosome"/>
    <property type="evidence" value="ECO:0007669"/>
    <property type="project" value="InterPro"/>
</dbReference>
<name>A0A0K1HP68_ACACA</name>
<dbReference type="PROSITE" id="PS00467">
    <property type="entry name" value="RIBOSOMAL_L2"/>
    <property type="match status" value="1"/>
</dbReference>
<dbReference type="PIRSF" id="PIRSF002158">
    <property type="entry name" value="Ribosomal_L2"/>
    <property type="match status" value="1"/>
</dbReference>
<dbReference type="InterPro" id="IPR008991">
    <property type="entry name" value="Translation_prot_SH3-like_sf"/>
</dbReference>
<dbReference type="Gene3D" id="2.30.30.30">
    <property type="match status" value="1"/>
</dbReference>